<feature type="region of interest" description="Disordered" evidence="1">
    <location>
        <begin position="106"/>
        <end position="138"/>
    </location>
</feature>
<organism evidence="2">
    <name type="scientific">Solanum chilense</name>
    <name type="common">Tomato</name>
    <name type="synonym">Lycopersicon chilense</name>
    <dbReference type="NCBI Taxonomy" id="4083"/>
    <lineage>
        <taxon>Eukaryota</taxon>
        <taxon>Viridiplantae</taxon>
        <taxon>Streptophyta</taxon>
        <taxon>Embryophyta</taxon>
        <taxon>Tracheophyta</taxon>
        <taxon>Spermatophyta</taxon>
        <taxon>Magnoliopsida</taxon>
        <taxon>eudicotyledons</taxon>
        <taxon>Gunneridae</taxon>
        <taxon>Pentapetalae</taxon>
        <taxon>asterids</taxon>
        <taxon>lamiids</taxon>
        <taxon>Solanales</taxon>
        <taxon>Solanaceae</taxon>
        <taxon>Solanoideae</taxon>
        <taxon>Solaneae</taxon>
        <taxon>Solanum</taxon>
        <taxon>Solanum subgen. Lycopersicon</taxon>
    </lineage>
</organism>
<feature type="non-terminal residue" evidence="2">
    <location>
        <position position="138"/>
    </location>
</feature>
<comment type="caution">
    <text evidence="2">The sequence shown here is derived from an EMBL/GenBank/DDBJ whole genome shotgun (WGS) entry which is preliminary data.</text>
</comment>
<feature type="non-terminal residue" evidence="2">
    <location>
        <position position="1"/>
    </location>
</feature>
<accession>A0A6N2AIL0</accession>
<evidence type="ECO:0000256" key="1">
    <source>
        <dbReference type="SAM" id="MobiDB-lite"/>
    </source>
</evidence>
<feature type="compositionally biased region" description="Low complexity" evidence="1">
    <location>
        <begin position="111"/>
        <end position="124"/>
    </location>
</feature>
<dbReference type="EMBL" id="RXGB01023328">
    <property type="protein sequence ID" value="TMW81579.1"/>
    <property type="molecule type" value="Genomic_DNA"/>
</dbReference>
<gene>
    <name evidence="2" type="ORF">EJD97_008832</name>
</gene>
<evidence type="ECO:0000313" key="2">
    <source>
        <dbReference type="EMBL" id="TMW81579.1"/>
    </source>
</evidence>
<reference evidence="2" key="1">
    <citation type="submission" date="2019-05" db="EMBL/GenBank/DDBJ databases">
        <title>The de novo reference genome and transcriptome assemblies of the wild tomato species Solanum chilense.</title>
        <authorList>
            <person name="Stam R."/>
            <person name="Nosenko T."/>
            <person name="Hoerger A.C."/>
            <person name="Stephan W."/>
            <person name="Seidel M.A."/>
            <person name="Kuhn J.M.M."/>
            <person name="Haberer G."/>
            <person name="Tellier A."/>
        </authorList>
    </citation>
    <scope>NUCLEOTIDE SEQUENCE</scope>
    <source>
        <tissue evidence="2">Mature leaves</tissue>
    </source>
</reference>
<protein>
    <submittedName>
        <fullName evidence="2">Uncharacterized protein</fullName>
    </submittedName>
</protein>
<name>A0A6N2AIL0_SOLCI</name>
<sequence length="138" mass="15463">NQRTLFALNLSKRDWVDGPGDGSSWSRRAVMDSVVPYFANSSVSLFIILDGRYDGSSQAQRSVEGLRSITLELLEFWYWDYFSDLHGEPARRTVMATMVHHALRNPTLGQTSPSSFSSFTTMPPTDRHGHDGPSQAPK</sequence>
<proteinExistence type="predicted"/>
<dbReference type="AlphaFoldDB" id="A0A6N2AIL0"/>